<dbReference type="Gene3D" id="1.10.60.30">
    <property type="entry name" value="PSPTO4464-like domains"/>
    <property type="match status" value="1"/>
</dbReference>
<sequence length="339" mass="37955">MASTIVRTLLVSRASCIARASGALLVHSSSRSGKWTRNWRVGGGLECTTGSNMIARGFSRVKGAPRTSLPIAGAVSRRAPSAAVKEDVEESELEEEDGVQSEDEAGKGKISRNASKKQSARAREWGRELATLSPAQLRQACKWASLDEDVHDAVMLVKNLGTSQKVKHGRRRQYNYIGGLLRDVDPEIMESVLKATKDGDVEGLVFVPSNEPDFLDDEFEEEVEDEEAQLQDDVTLQLAETWRNGLVVKDRAVEDEVYSIYDVDFDRQELRKLVREVWKHEIKSLRISVSEEVEEGQESSEAEVTALRSKRERAEIALLHFLLKLVKERRDNAHENGLQ</sequence>
<proteinExistence type="predicted"/>
<gene>
    <name evidence="2" type="ORF">R1flu_016636</name>
</gene>
<protein>
    <submittedName>
        <fullName evidence="2">Uncharacterized protein</fullName>
    </submittedName>
</protein>
<dbReference type="SUPFAM" id="SSF158710">
    <property type="entry name" value="PSPTO4464-like"/>
    <property type="match status" value="1"/>
</dbReference>
<keyword evidence="3" id="KW-1185">Reference proteome</keyword>
<dbReference type="InterPro" id="IPR006839">
    <property type="entry name" value="DarP"/>
</dbReference>
<evidence type="ECO:0000313" key="2">
    <source>
        <dbReference type="EMBL" id="KAL2631950.1"/>
    </source>
</evidence>
<reference evidence="2 3" key="1">
    <citation type="submission" date="2024-09" db="EMBL/GenBank/DDBJ databases">
        <title>Chromosome-scale assembly of Riccia fluitans.</title>
        <authorList>
            <person name="Paukszto L."/>
            <person name="Sawicki J."/>
            <person name="Karawczyk K."/>
            <person name="Piernik-Szablinska J."/>
            <person name="Szczecinska M."/>
            <person name="Mazdziarz M."/>
        </authorList>
    </citation>
    <scope>NUCLEOTIDE SEQUENCE [LARGE SCALE GENOMIC DNA]</scope>
    <source>
        <strain evidence="2">Rf_01</strain>
        <tissue evidence="2">Aerial parts of the thallus</tissue>
    </source>
</reference>
<dbReference type="AlphaFoldDB" id="A0ABD1YMR4"/>
<dbReference type="EMBL" id="JBHFFA010000004">
    <property type="protein sequence ID" value="KAL2631950.1"/>
    <property type="molecule type" value="Genomic_DNA"/>
</dbReference>
<dbReference type="Proteomes" id="UP001605036">
    <property type="component" value="Unassembled WGS sequence"/>
</dbReference>
<feature type="region of interest" description="Disordered" evidence="1">
    <location>
        <begin position="80"/>
        <end position="122"/>
    </location>
</feature>
<organism evidence="2 3">
    <name type="scientific">Riccia fluitans</name>
    <dbReference type="NCBI Taxonomy" id="41844"/>
    <lineage>
        <taxon>Eukaryota</taxon>
        <taxon>Viridiplantae</taxon>
        <taxon>Streptophyta</taxon>
        <taxon>Embryophyta</taxon>
        <taxon>Marchantiophyta</taxon>
        <taxon>Marchantiopsida</taxon>
        <taxon>Marchantiidae</taxon>
        <taxon>Marchantiales</taxon>
        <taxon>Ricciaceae</taxon>
        <taxon>Riccia</taxon>
    </lineage>
</organism>
<evidence type="ECO:0000256" key="1">
    <source>
        <dbReference type="SAM" id="MobiDB-lite"/>
    </source>
</evidence>
<name>A0ABD1YMR4_9MARC</name>
<evidence type="ECO:0000313" key="3">
    <source>
        <dbReference type="Proteomes" id="UP001605036"/>
    </source>
</evidence>
<feature type="compositionally biased region" description="Acidic residues" evidence="1">
    <location>
        <begin position="87"/>
        <end position="103"/>
    </location>
</feature>
<dbReference type="PANTHER" id="PTHR36898">
    <property type="entry name" value="OSJNBB0026I12.6 PROTEIN"/>
    <property type="match status" value="1"/>
</dbReference>
<dbReference type="InterPro" id="IPR023153">
    <property type="entry name" value="DarP_sf"/>
</dbReference>
<dbReference type="Pfam" id="PF04751">
    <property type="entry name" value="DarP"/>
    <property type="match status" value="1"/>
</dbReference>
<comment type="caution">
    <text evidence="2">The sequence shown here is derived from an EMBL/GenBank/DDBJ whole genome shotgun (WGS) entry which is preliminary data.</text>
</comment>
<dbReference type="PANTHER" id="PTHR36898:SF1">
    <property type="entry name" value="OS04G0250700 PROTEIN"/>
    <property type="match status" value="1"/>
</dbReference>
<dbReference type="CDD" id="cd16331">
    <property type="entry name" value="YjgA-like"/>
    <property type="match status" value="1"/>
</dbReference>
<accession>A0ABD1YMR4</accession>